<feature type="non-terminal residue" evidence="1">
    <location>
        <position position="1"/>
    </location>
</feature>
<organism evidence="1 2">
    <name type="scientific">Spiromyces aspiralis</name>
    <dbReference type="NCBI Taxonomy" id="68401"/>
    <lineage>
        <taxon>Eukaryota</taxon>
        <taxon>Fungi</taxon>
        <taxon>Fungi incertae sedis</taxon>
        <taxon>Zoopagomycota</taxon>
        <taxon>Kickxellomycotina</taxon>
        <taxon>Kickxellomycetes</taxon>
        <taxon>Kickxellales</taxon>
        <taxon>Kickxellaceae</taxon>
        <taxon>Spiromyces</taxon>
    </lineage>
</organism>
<comment type="caution">
    <text evidence="1">The sequence shown here is derived from an EMBL/GenBank/DDBJ whole genome shotgun (WGS) entry which is preliminary data.</text>
</comment>
<evidence type="ECO:0000313" key="2">
    <source>
        <dbReference type="Proteomes" id="UP001145114"/>
    </source>
</evidence>
<keyword evidence="1" id="KW-0647">Proteasome</keyword>
<name>A0ACC1HX79_9FUNG</name>
<sequence>EALAFGTETSQIGELAALVASKVHFHCNAKQSALALALKAGNRFDLNEKSDYAQTVINAAIDQYIEHRKSLGPKELTSDESNPYKEILERIVQQSLQSPKSYDKILGIALESRRADILLEVLKKGDKKALLPFLQSKCLDFVGSYTFRMEVYRLIRDVQSHSSEVSHESICQCFMKLDAAKECAEYLLELIKGPKESDALTALQLGFDLYENSAEEFLKGVSAHLESFKEAPSLEKQGAAIDPVVSIDRLTSILSGEVPTTLKLHFLSRNNKADERILERTLKSFGTSSSIYNNALSLAHAFMYAGTTDDQFMRDNHAWMQGFSQWSQFATTSSLGVLHHGHAGRAIELLSPYLPTDARENRPYEEAGAFLALGLICAGQQNAPVVEYLQSALRNINEGVYSDEQKNLEVMYHGVCLGLGTALLGNESGSVTSTEGGGESTALKLYDVLQTDSAVASEAAAVGIGLTLMGSADLGMVETLIDYAEDTEHEKIIRGIASAIALIMFDLQEQADDVIDRLCKKEDPLLRLAAAQTIAMAYCGTGNNEAIRKLLHMAVSDVNDDVRRAAVTGLGFVFLRSPEHVPRMVQLLSDSYNPHVRYGSALALGIACAGTGSLEAISILEPMLKDSADFVIQGALIAMAMILIQHNEHTNSKVEMARNKFEQLISDRYTGSLTKFGAALAQGIIDAGGRNVTISMVTKWDNLKREACAGVFLFTQFWHWFPFAQYLSLAFVPTGIIGVNKNLAPPEFEIKCKGRKEVFDYPPKIVTQKQESKINLPLTQLSTTKTRLKVGKKADTKAKPKEDAMEVEQVVATASTARGVDGNSNGSANNKGSVSTVGGASQMFTIANMSRVLPLQEEYVEWGDPSVTRYTPVVKNRVSGIVVLSDSRPSEPEKLIRVVMETEAPPPEPFEYPFSDDA</sequence>
<reference evidence="1" key="1">
    <citation type="submission" date="2022-06" db="EMBL/GenBank/DDBJ databases">
        <title>Phylogenomic reconstructions and comparative analyses of Kickxellomycotina fungi.</title>
        <authorList>
            <person name="Reynolds N.K."/>
            <person name="Stajich J.E."/>
            <person name="Barry K."/>
            <person name="Grigoriev I.V."/>
            <person name="Crous P."/>
            <person name="Smith M.E."/>
        </authorList>
    </citation>
    <scope>NUCLEOTIDE SEQUENCE</scope>
    <source>
        <strain evidence="1">RSA 2271</strain>
    </source>
</reference>
<proteinExistence type="predicted"/>
<keyword evidence="2" id="KW-1185">Reference proteome</keyword>
<gene>
    <name evidence="1" type="primary">RPN2</name>
    <name evidence="1" type="ORF">EV182_001470</name>
</gene>
<evidence type="ECO:0000313" key="1">
    <source>
        <dbReference type="EMBL" id="KAJ1679718.1"/>
    </source>
</evidence>
<accession>A0ACC1HX79</accession>
<protein>
    <submittedName>
        <fullName evidence="1">Proteasome regulatory particle base subunit</fullName>
    </submittedName>
</protein>
<dbReference type="EMBL" id="JAMZIH010000215">
    <property type="protein sequence ID" value="KAJ1679718.1"/>
    <property type="molecule type" value="Genomic_DNA"/>
</dbReference>
<dbReference type="Proteomes" id="UP001145114">
    <property type="component" value="Unassembled WGS sequence"/>
</dbReference>